<sequence length="420" mass="44182">MASGSARRADWGAMISAARARRVLVVAIVAAALPGCTTDDGGGASSQPAPSASEPATPEPSGPKLAHAPVAKPRTFTLAATGDVLLHERLWVQARRDAGGGAAMNFAPQLANIEPLIRGADVAICHLEVPLAPKGGPYEGYPKFAGPPQVASGLAETGYDACTTASNHTFDQGAEGVERTLDTLDAAGLAHAGSARTPEEAERTTMLEVATDGEPVRVALLSYTFGFNGIPYPGGETWRSNEIDRPAIAEDARAARAAGADVVVAALHWGDEYVHEPSELQRTLAPQLIRSPDIDLLLGHHAHVVQPMQRIDGEWVVYGMGNLMANHAEPTGPKSEGLLTRFRFTENVRSGRFSVSAARYQPLYQTYEPPVEVLDVPAALASGDAGTAGAARLREALRRTRDIVDDLGGDGDGLRMIGAR</sequence>
<name>A0A2P8DVE4_9ACTN</name>
<dbReference type="SMART" id="SM00854">
    <property type="entry name" value="PGA_cap"/>
    <property type="match status" value="1"/>
</dbReference>
<reference evidence="4 5" key="1">
    <citation type="submission" date="2018-03" db="EMBL/GenBank/DDBJ databases">
        <title>Genomic Encyclopedia of Archaeal and Bacterial Type Strains, Phase II (KMG-II): from individual species to whole genera.</title>
        <authorList>
            <person name="Goeker M."/>
        </authorList>
    </citation>
    <scope>NUCLEOTIDE SEQUENCE [LARGE SCALE GENOMIC DNA]</scope>
    <source>
        <strain evidence="4 5">DSM 45211</strain>
    </source>
</reference>
<evidence type="ECO:0000259" key="3">
    <source>
        <dbReference type="SMART" id="SM00854"/>
    </source>
</evidence>
<gene>
    <name evidence="4" type="ORF">CLV30_11583</name>
</gene>
<evidence type="ECO:0000256" key="2">
    <source>
        <dbReference type="SAM" id="MobiDB-lite"/>
    </source>
</evidence>
<dbReference type="Gene3D" id="3.60.21.10">
    <property type="match status" value="1"/>
</dbReference>
<dbReference type="Proteomes" id="UP000243528">
    <property type="component" value="Unassembled WGS sequence"/>
</dbReference>
<protein>
    <submittedName>
        <fullName evidence="4">Poly-gamma-glutamate synthesis protein (Capsule biosynthesis protein)</fullName>
    </submittedName>
</protein>
<dbReference type="InterPro" id="IPR019079">
    <property type="entry name" value="Capsule_synth_CapA"/>
</dbReference>
<comment type="similarity">
    <text evidence="1">Belongs to the CapA family.</text>
</comment>
<dbReference type="AlphaFoldDB" id="A0A2P8DVE4"/>
<dbReference type="PANTHER" id="PTHR33393:SF13">
    <property type="entry name" value="PGA BIOSYNTHESIS PROTEIN CAPA"/>
    <property type="match status" value="1"/>
</dbReference>
<feature type="region of interest" description="Disordered" evidence="2">
    <location>
        <begin position="39"/>
        <end position="67"/>
    </location>
</feature>
<organism evidence="4 5">
    <name type="scientific">Haloactinopolyspora alba</name>
    <dbReference type="NCBI Taxonomy" id="648780"/>
    <lineage>
        <taxon>Bacteria</taxon>
        <taxon>Bacillati</taxon>
        <taxon>Actinomycetota</taxon>
        <taxon>Actinomycetes</taxon>
        <taxon>Jiangellales</taxon>
        <taxon>Jiangellaceae</taxon>
        <taxon>Haloactinopolyspora</taxon>
    </lineage>
</organism>
<keyword evidence="5" id="KW-1185">Reference proteome</keyword>
<dbReference type="CDD" id="cd07381">
    <property type="entry name" value="MPP_CapA"/>
    <property type="match status" value="1"/>
</dbReference>
<dbReference type="Pfam" id="PF09587">
    <property type="entry name" value="PGA_cap"/>
    <property type="match status" value="1"/>
</dbReference>
<feature type="compositionally biased region" description="Low complexity" evidence="2">
    <location>
        <begin position="45"/>
        <end position="56"/>
    </location>
</feature>
<dbReference type="InterPro" id="IPR029052">
    <property type="entry name" value="Metallo-depent_PP-like"/>
</dbReference>
<feature type="domain" description="Capsule synthesis protein CapA" evidence="3">
    <location>
        <begin position="77"/>
        <end position="327"/>
    </location>
</feature>
<dbReference type="EMBL" id="PYGE01000015">
    <property type="protein sequence ID" value="PSL01147.1"/>
    <property type="molecule type" value="Genomic_DNA"/>
</dbReference>
<dbReference type="RefSeq" id="WP_106538720.1">
    <property type="nucleotide sequence ID" value="NZ_PYGE01000015.1"/>
</dbReference>
<proteinExistence type="inferred from homology"/>
<evidence type="ECO:0000313" key="4">
    <source>
        <dbReference type="EMBL" id="PSL01147.1"/>
    </source>
</evidence>
<comment type="caution">
    <text evidence="4">The sequence shown here is derived from an EMBL/GenBank/DDBJ whole genome shotgun (WGS) entry which is preliminary data.</text>
</comment>
<evidence type="ECO:0000256" key="1">
    <source>
        <dbReference type="ARBA" id="ARBA00005662"/>
    </source>
</evidence>
<dbReference type="PANTHER" id="PTHR33393">
    <property type="entry name" value="POLYGLUTAMINE SYNTHESIS ACCESSORY PROTEIN RV0574C-RELATED"/>
    <property type="match status" value="1"/>
</dbReference>
<dbReference type="SUPFAM" id="SSF56300">
    <property type="entry name" value="Metallo-dependent phosphatases"/>
    <property type="match status" value="1"/>
</dbReference>
<dbReference type="InterPro" id="IPR052169">
    <property type="entry name" value="CW_Biosynth-Accessory"/>
</dbReference>
<evidence type="ECO:0000313" key="5">
    <source>
        <dbReference type="Proteomes" id="UP000243528"/>
    </source>
</evidence>
<accession>A0A2P8DVE4</accession>